<evidence type="ECO:0000313" key="2">
    <source>
        <dbReference type="Proteomes" id="UP000240254"/>
    </source>
</evidence>
<name>A0A2T3IPW2_9GAMM</name>
<sequence>MYKNCAYCGRQFSPVNRTQKYCCSSCKNCSHSSARLANKDTHKLLKASSYYATENGKAEVMRGSHDHTLEANGTSREEWLKMWQERRDNFTFKS</sequence>
<dbReference type="EMBL" id="PYMK01000004">
    <property type="protein sequence ID" value="PSU30395.1"/>
    <property type="molecule type" value="Genomic_DNA"/>
</dbReference>
<organism evidence="1 2">
    <name type="scientific">Photobacterium aquimaris</name>
    <dbReference type="NCBI Taxonomy" id="512643"/>
    <lineage>
        <taxon>Bacteria</taxon>
        <taxon>Pseudomonadati</taxon>
        <taxon>Pseudomonadota</taxon>
        <taxon>Gammaproteobacteria</taxon>
        <taxon>Vibrionales</taxon>
        <taxon>Vibrionaceae</taxon>
        <taxon>Photobacterium</taxon>
    </lineage>
</organism>
<reference evidence="1 2" key="1">
    <citation type="submission" date="2018-03" db="EMBL/GenBank/DDBJ databases">
        <title>Whole genome sequencing of Histamine producing bacteria.</title>
        <authorList>
            <person name="Butler K."/>
        </authorList>
    </citation>
    <scope>NUCLEOTIDE SEQUENCE [LARGE SCALE GENOMIC DNA]</scope>
    <source>
        <strain evidence="1 2">BS2</strain>
    </source>
</reference>
<dbReference type="Proteomes" id="UP000240254">
    <property type="component" value="Unassembled WGS sequence"/>
</dbReference>
<gene>
    <name evidence="1" type="ORF">CTM88_05135</name>
</gene>
<accession>A0A2T3IPW2</accession>
<protein>
    <submittedName>
        <fullName evidence="1">Uncharacterized protein</fullName>
    </submittedName>
</protein>
<proteinExistence type="predicted"/>
<dbReference type="AlphaFoldDB" id="A0A2T3IPW2"/>
<evidence type="ECO:0000313" key="1">
    <source>
        <dbReference type="EMBL" id="PSU30395.1"/>
    </source>
</evidence>
<comment type="caution">
    <text evidence="1">The sequence shown here is derived from an EMBL/GenBank/DDBJ whole genome shotgun (WGS) entry which is preliminary data.</text>
</comment>